<feature type="domain" description="Galactokinase N-terminal" evidence="15">
    <location>
        <begin position="11"/>
        <end position="57"/>
    </location>
</feature>
<feature type="domain" description="GHMP kinase C-terminal" evidence="14">
    <location>
        <begin position="280"/>
        <end position="361"/>
    </location>
</feature>
<evidence type="ECO:0000259" key="13">
    <source>
        <dbReference type="Pfam" id="PF00288"/>
    </source>
</evidence>
<evidence type="ECO:0000256" key="12">
    <source>
        <dbReference type="NCBIfam" id="TIGR00131"/>
    </source>
</evidence>
<feature type="binding site" evidence="11">
    <location>
        <begin position="34"/>
        <end position="37"/>
    </location>
    <ligand>
        <name>substrate</name>
    </ligand>
</feature>
<comment type="similarity">
    <text evidence="1 11">Belongs to the GHMP kinase family. GalK subfamily.</text>
</comment>
<organism evidence="16 17">
    <name type="scientific">Aeromonas encheleia</name>
    <dbReference type="NCBI Taxonomy" id="73010"/>
    <lineage>
        <taxon>Bacteria</taxon>
        <taxon>Pseudomonadati</taxon>
        <taxon>Pseudomonadota</taxon>
        <taxon>Gammaproteobacteria</taxon>
        <taxon>Aeromonadales</taxon>
        <taxon>Aeromonadaceae</taxon>
        <taxon>Aeromonas</taxon>
    </lineage>
</organism>
<dbReference type="InterPro" id="IPR036554">
    <property type="entry name" value="GHMP_kinase_C_sf"/>
</dbReference>
<keyword evidence="10 11" id="KW-0119">Carbohydrate metabolism</keyword>
<keyword evidence="17" id="KW-1185">Reference proteome</keyword>
<keyword evidence="2 11" id="KW-0963">Cytoplasm</keyword>
<keyword evidence="5 11" id="KW-0547">Nucleotide-binding</keyword>
<evidence type="ECO:0000256" key="5">
    <source>
        <dbReference type="ARBA" id="ARBA00022741"/>
    </source>
</evidence>
<dbReference type="GO" id="GO:0000287">
    <property type="term" value="F:magnesium ion binding"/>
    <property type="evidence" value="ECO:0007669"/>
    <property type="project" value="UniProtKB-UniRule"/>
</dbReference>
<dbReference type="Proteomes" id="UP001056890">
    <property type="component" value="Chromosome"/>
</dbReference>
<feature type="domain" description="GHMP kinase N-terminal" evidence="13">
    <location>
        <begin position="95"/>
        <end position="181"/>
    </location>
</feature>
<accession>A0AAE9MF62</accession>
<dbReference type="InterPro" id="IPR022963">
    <property type="entry name" value="Galactokinase_bac"/>
</dbReference>
<evidence type="ECO:0000256" key="2">
    <source>
        <dbReference type="ARBA" id="ARBA00022490"/>
    </source>
</evidence>
<comment type="caution">
    <text evidence="11">Lacks conserved residue(s) required for the propagation of feature annotation.</text>
</comment>
<evidence type="ECO:0000313" key="16">
    <source>
        <dbReference type="EMBL" id="USV57420.1"/>
    </source>
</evidence>
<dbReference type="InterPro" id="IPR006203">
    <property type="entry name" value="GHMP_knse_ATP-bd_CS"/>
</dbReference>
<feature type="binding site" evidence="11">
    <location>
        <position position="223"/>
    </location>
    <ligand>
        <name>substrate</name>
    </ligand>
</feature>
<dbReference type="InterPro" id="IPR013750">
    <property type="entry name" value="GHMP_kinase_C_dom"/>
</dbReference>
<dbReference type="Pfam" id="PF00288">
    <property type="entry name" value="GHMP_kinases_N"/>
    <property type="match status" value="1"/>
</dbReference>
<evidence type="ECO:0000259" key="15">
    <source>
        <dbReference type="Pfam" id="PF10509"/>
    </source>
</evidence>
<dbReference type="PROSITE" id="PS00106">
    <property type="entry name" value="GALACTOKINASE"/>
    <property type="match status" value="1"/>
</dbReference>
<dbReference type="PANTHER" id="PTHR10457">
    <property type="entry name" value="MEVALONATE KINASE/GALACTOKINASE"/>
    <property type="match status" value="1"/>
</dbReference>
<evidence type="ECO:0000256" key="10">
    <source>
        <dbReference type="ARBA" id="ARBA00023277"/>
    </source>
</evidence>
<dbReference type="InterPro" id="IPR020568">
    <property type="entry name" value="Ribosomal_Su5_D2-typ_SF"/>
</dbReference>
<comment type="catalytic activity">
    <reaction evidence="11">
        <text>alpha-D-galactose + ATP = alpha-D-galactose 1-phosphate + ADP + H(+)</text>
        <dbReference type="Rhea" id="RHEA:13553"/>
        <dbReference type="ChEBI" id="CHEBI:15378"/>
        <dbReference type="ChEBI" id="CHEBI:28061"/>
        <dbReference type="ChEBI" id="CHEBI:30616"/>
        <dbReference type="ChEBI" id="CHEBI:58336"/>
        <dbReference type="ChEBI" id="CHEBI:456216"/>
        <dbReference type="EC" id="2.7.1.6"/>
    </reaction>
</comment>
<dbReference type="GO" id="GO:0005524">
    <property type="term" value="F:ATP binding"/>
    <property type="evidence" value="ECO:0007669"/>
    <property type="project" value="UniProtKB-UniRule"/>
</dbReference>
<feature type="active site" description="Proton acceptor" evidence="11">
    <location>
        <position position="174"/>
    </location>
</feature>
<comment type="subcellular location">
    <subcellularLocation>
        <location evidence="11">Cytoplasm</location>
    </subcellularLocation>
</comment>
<dbReference type="InterPro" id="IPR019539">
    <property type="entry name" value="GalKase_N"/>
</dbReference>
<evidence type="ECO:0000256" key="9">
    <source>
        <dbReference type="ARBA" id="ARBA00023144"/>
    </source>
</evidence>
<dbReference type="Gene3D" id="3.30.70.890">
    <property type="entry name" value="GHMP kinase, C-terminal domain"/>
    <property type="match status" value="1"/>
</dbReference>
<keyword evidence="7 11" id="KW-0067">ATP-binding</keyword>
<keyword evidence="4 11" id="KW-0479">Metal-binding</keyword>
<keyword evidence="8 11" id="KW-0460">Magnesium</keyword>
<evidence type="ECO:0000256" key="8">
    <source>
        <dbReference type="ARBA" id="ARBA00022842"/>
    </source>
</evidence>
<dbReference type="FunFam" id="3.30.70.890:FF:000001">
    <property type="entry name" value="Galactokinase"/>
    <property type="match status" value="1"/>
</dbReference>
<reference evidence="16" key="1">
    <citation type="submission" date="2022-06" db="EMBL/GenBank/DDBJ databases">
        <title>Complete Genome of Aeromonas sp. Strain SOD01 Isolated from an Urban Freshwater Stream.</title>
        <authorList>
            <person name="Williams L.E."/>
            <person name="Brysgel T."/>
            <person name="Capestro E.M."/>
            <person name="Foltz G.V."/>
            <person name="Gardner A.E."/>
            <person name="Ingrassia J."/>
            <person name="Peterson E."/>
            <person name="Arruda J."/>
            <person name="Flaherty I."/>
            <person name="Hunt M."/>
            <person name="Pappas G."/>
            <person name="Ramsaran S."/>
            <person name="Rocha M."/>
        </authorList>
    </citation>
    <scope>NUCLEOTIDE SEQUENCE</scope>
    <source>
        <strain evidence="16">SOD01</strain>
    </source>
</reference>
<evidence type="ECO:0000313" key="17">
    <source>
        <dbReference type="Proteomes" id="UP001056890"/>
    </source>
</evidence>
<gene>
    <name evidence="11 16" type="primary">galK</name>
    <name evidence="16" type="ORF">NHF51_19250</name>
</gene>
<dbReference type="GO" id="GO:0004335">
    <property type="term" value="F:galactokinase activity"/>
    <property type="evidence" value="ECO:0007669"/>
    <property type="project" value="UniProtKB-UniRule"/>
</dbReference>
<keyword evidence="6 11" id="KW-0418">Kinase</keyword>
<dbReference type="Gene3D" id="3.30.230.10">
    <property type="match status" value="1"/>
</dbReference>
<dbReference type="PANTHER" id="PTHR10457:SF7">
    <property type="entry name" value="GALACTOKINASE-RELATED"/>
    <property type="match status" value="1"/>
</dbReference>
<evidence type="ECO:0000259" key="14">
    <source>
        <dbReference type="Pfam" id="PF08544"/>
    </source>
</evidence>
<dbReference type="Pfam" id="PF08544">
    <property type="entry name" value="GHMP_kinases_C"/>
    <property type="match status" value="1"/>
</dbReference>
<dbReference type="EC" id="2.7.1.6" evidence="11 12"/>
<evidence type="ECO:0000256" key="3">
    <source>
        <dbReference type="ARBA" id="ARBA00022679"/>
    </source>
</evidence>
<comment type="function">
    <text evidence="11">Catalyzes the transfer of the gamma-phosphate of ATP to D-galactose to form alpha-D-galactose-1-phosphate (Gal-1-P).</text>
</comment>
<dbReference type="PRINTS" id="PR00473">
    <property type="entry name" value="GALCTOKINASE"/>
</dbReference>
<protein>
    <recommendedName>
        <fullName evidence="11 12">Galactokinase</fullName>
        <ecNumber evidence="11 12">2.7.1.6</ecNumber>
    </recommendedName>
    <alternativeName>
        <fullName evidence="11">Galactose kinase</fullName>
    </alternativeName>
</protein>
<evidence type="ECO:0000256" key="1">
    <source>
        <dbReference type="ARBA" id="ARBA00006566"/>
    </source>
</evidence>
<dbReference type="InterPro" id="IPR014721">
    <property type="entry name" value="Ribsml_uS5_D2-typ_fold_subgr"/>
</dbReference>
<keyword evidence="3 11" id="KW-0808">Transferase</keyword>
<dbReference type="RefSeq" id="WP_042654382.1">
    <property type="nucleotide sequence ID" value="NZ_CAWMEL010000023.1"/>
</dbReference>
<dbReference type="NCBIfam" id="TIGR00131">
    <property type="entry name" value="gal_kin"/>
    <property type="match status" value="1"/>
</dbReference>
<dbReference type="GO" id="GO:0005829">
    <property type="term" value="C:cytosol"/>
    <property type="evidence" value="ECO:0007669"/>
    <property type="project" value="TreeGrafter"/>
</dbReference>
<sequence>MTPSQRVSAVYAEQFEQPPELLVRAPGRVNLIGEHTDYNDGFVLPCAIDYETCVAIGLRDDNLVQVIAADYDNQRDLFDLAQPIEHHADQRWSDYIRGVVKHLQARGHVLRGLNLVVSGNVPQGTGLSSSASLEVAIGQAFKEALGLHISQAEIALNGQQAENQFVGCNCGIMDQMISASGKTDHALLLDCRSLETRLIPMPADLAVLIVNSNVRRGLVDSEYNTRRQQCETAARHYGVKALRDLDLAALEAGKAGLDEACYRRARHVVGENARTLAAADALACGDLVRLGELMGQSHVAMRDDFEITVPAIDGLVEIIKAQIGTQGGVRMTGGGFGGCVVALLRPEQVNEVIAAVEAQYPAKFGLKADSYVCRASAGAGVIA</sequence>
<dbReference type="PRINTS" id="PR00959">
    <property type="entry name" value="MEVGALKINASE"/>
</dbReference>
<keyword evidence="9 11" id="KW-0299">Galactose metabolism</keyword>
<dbReference type="InterPro" id="IPR019741">
    <property type="entry name" value="Galactokinase_CS"/>
</dbReference>
<feature type="binding site" evidence="11">
    <location>
        <position position="162"/>
    </location>
    <ligand>
        <name>Mg(2+)</name>
        <dbReference type="ChEBI" id="CHEBI:18420"/>
    </ligand>
</feature>
<feature type="site" description="Transition state stabilizer" evidence="11">
    <location>
        <position position="28"/>
    </location>
</feature>
<dbReference type="PIRSF" id="PIRSF000530">
    <property type="entry name" value="Galactokinase"/>
    <property type="match status" value="1"/>
</dbReference>
<name>A0AAE9MF62_9GAMM</name>
<evidence type="ECO:0000256" key="7">
    <source>
        <dbReference type="ARBA" id="ARBA00022840"/>
    </source>
</evidence>
<dbReference type="FunFam" id="3.30.230.10:FF:000017">
    <property type="entry name" value="Galactokinase"/>
    <property type="match status" value="1"/>
</dbReference>
<dbReference type="HAMAP" id="MF_00246">
    <property type="entry name" value="Galactokinase"/>
    <property type="match status" value="1"/>
</dbReference>
<dbReference type="InterPro" id="IPR006204">
    <property type="entry name" value="GHMP_kinase_N_dom"/>
</dbReference>
<dbReference type="PROSITE" id="PS00627">
    <property type="entry name" value="GHMP_KINASES_ATP"/>
    <property type="match status" value="1"/>
</dbReference>
<dbReference type="EMBL" id="CP099717">
    <property type="protein sequence ID" value="USV57420.1"/>
    <property type="molecule type" value="Genomic_DNA"/>
</dbReference>
<evidence type="ECO:0000256" key="6">
    <source>
        <dbReference type="ARBA" id="ARBA00022777"/>
    </source>
</evidence>
<evidence type="ECO:0000256" key="4">
    <source>
        <dbReference type="ARBA" id="ARBA00022723"/>
    </source>
</evidence>
<dbReference type="InterPro" id="IPR000705">
    <property type="entry name" value="Galactokinase"/>
</dbReference>
<proteinExistence type="inferred from homology"/>
<dbReference type="AlphaFoldDB" id="A0AAE9MF62"/>
<dbReference type="SUPFAM" id="SSF54211">
    <property type="entry name" value="Ribosomal protein S5 domain 2-like"/>
    <property type="match status" value="1"/>
</dbReference>
<evidence type="ECO:0000256" key="11">
    <source>
        <dbReference type="HAMAP-Rule" id="MF_00246"/>
    </source>
</evidence>
<comment type="pathway">
    <text evidence="11">Carbohydrate metabolism; galactose metabolism.</text>
</comment>
<dbReference type="GO" id="GO:0006012">
    <property type="term" value="P:galactose metabolic process"/>
    <property type="evidence" value="ECO:0007669"/>
    <property type="project" value="UniProtKB-UniRule"/>
</dbReference>
<dbReference type="InterPro" id="IPR006206">
    <property type="entry name" value="Mevalonate/galactokinase"/>
</dbReference>
<dbReference type="SUPFAM" id="SSF55060">
    <property type="entry name" value="GHMP Kinase, C-terminal domain"/>
    <property type="match status" value="1"/>
</dbReference>
<feature type="binding site" evidence="11">
    <location>
        <position position="130"/>
    </location>
    <ligand>
        <name>Mg(2+)</name>
        <dbReference type="ChEBI" id="CHEBI:18420"/>
    </ligand>
</feature>
<dbReference type="Pfam" id="PF10509">
    <property type="entry name" value="GalKase_gal_bdg"/>
    <property type="match status" value="1"/>
</dbReference>
<dbReference type="NCBIfam" id="NF003472">
    <property type="entry name" value="PRK05101.1"/>
    <property type="match status" value="1"/>
</dbReference>